<evidence type="ECO:0000313" key="9">
    <source>
        <dbReference type="Proteomes" id="UP000193986"/>
    </source>
</evidence>
<organism evidence="8 9">
    <name type="scientific">Naematelia encephala</name>
    <dbReference type="NCBI Taxonomy" id="71784"/>
    <lineage>
        <taxon>Eukaryota</taxon>
        <taxon>Fungi</taxon>
        <taxon>Dikarya</taxon>
        <taxon>Basidiomycota</taxon>
        <taxon>Agaricomycotina</taxon>
        <taxon>Tremellomycetes</taxon>
        <taxon>Tremellales</taxon>
        <taxon>Naemateliaceae</taxon>
        <taxon>Naematelia</taxon>
    </lineage>
</organism>
<comment type="similarity">
    <text evidence="2">Belongs to the MSOX/MTOX family.</text>
</comment>
<comment type="cofactor">
    <cofactor evidence="1">
        <name>FAD</name>
        <dbReference type="ChEBI" id="CHEBI:57692"/>
    </cofactor>
</comment>
<dbReference type="EMBL" id="MCFC01000076">
    <property type="protein sequence ID" value="ORY23686.1"/>
    <property type="molecule type" value="Genomic_DNA"/>
</dbReference>
<dbReference type="Pfam" id="PF01266">
    <property type="entry name" value="DAO"/>
    <property type="match status" value="1"/>
</dbReference>
<gene>
    <name evidence="8" type="ORF">BCR39DRAFT_548763</name>
</gene>
<dbReference type="GO" id="GO:0050660">
    <property type="term" value="F:flavin adenine dinucleotide binding"/>
    <property type="evidence" value="ECO:0007669"/>
    <property type="project" value="InterPro"/>
</dbReference>
<dbReference type="Gene3D" id="3.30.9.10">
    <property type="entry name" value="D-Amino Acid Oxidase, subunit A, domain 2"/>
    <property type="match status" value="1"/>
</dbReference>
<keyword evidence="5" id="KW-0560">Oxidoreductase</keyword>
<dbReference type="Proteomes" id="UP000193986">
    <property type="component" value="Unassembled WGS sequence"/>
</dbReference>
<feature type="domain" description="FAD dependent oxidoreductase" evidence="7">
    <location>
        <begin position="25"/>
        <end position="404"/>
    </location>
</feature>
<dbReference type="GO" id="GO:0051698">
    <property type="term" value="F:saccharopine oxidase activity"/>
    <property type="evidence" value="ECO:0007669"/>
    <property type="project" value="TreeGrafter"/>
</dbReference>
<evidence type="ECO:0000256" key="5">
    <source>
        <dbReference type="ARBA" id="ARBA00023002"/>
    </source>
</evidence>
<dbReference type="PANTHER" id="PTHR10961">
    <property type="entry name" value="PEROXISOMAL SARCOSINE OXIDASE"/>
    <property type="match status" value="1"/>
</dbReference>
<dbReference type="PANTHER" id="PTHR10961:SF26">
    <property type="entry name" value="L-SACCHAROPINE OXIDASE"/>
    <property type="match status" value="1"/>
</dbReference>
<dbReference type="SUPFAM" id="SSF51905">
    <property type="entry name" value="FAD/NAD(P)-binding domain"/>
    <property type="match status" value="1"/>
</dbReference>
<keyword evidence="9" id="KW-1185">Reference proteome</keyword>
<comment type="caution">
    <text evidence="8">The sequence shown here is derived from an EMBL/GenBank/DDBJ whole genome shotgun (WGS) entry which is preliminary data.</text>
</comment>
<dbReference type="GO" id="GO:0008115">
    <property type="term" value="F:sarcosine oxidase activity"/>
    <property type="evidence" value="ECO:0007669"/>
    <property type="project" value="TreeGrafter"/>
</dbReference>
<reference evidence="8 9" key="1">
    <citation type="submission" date="2016-07" db="EMBL/GenBank/DDBJ databases">
        <title>Pervasive Adenine N6-methylation of Active Genes in Fungi.</title>
        <authorList>
            <consortium name="DOE Joint Genome Institute"/>
            <person name="Mondo S.J."/>
            <person name="Dannebaum R.O."/>
            <person name="Kuo R.C."/>
            <person name="Labutti K."/>
            <person name="Haridas S."/>
            <person name="Kuo A."/>
            <person name="Salamov A."/>
            <person name="Ahrendt S.R."/>
            <person name="Lipzen A."/>
            <person name="Sullivan W."/>
            <person name="Andreopoulos W.B."/>
            <person name="Clum A."/>
            <person name="Lindquist E."/>
            <person name="Daum C."/>
            <person name="Ramamoorthy G.K."/>
            <person name="Gryganskyi A."/>
            <person name="Culley D."/>
            <person name="Magnuson J.K."/>
            <person name="James T.Y."/>
            <person name="O'Malley M.A."/>
            <person name="Stajich J.E."/>
            <person name="Spatafora J.W."/>
            <person name="Visel A."/>
            <person name="Grigoriev I.V."/>
        </authorList>
    </citation>
    <scope>NUCLEOTIDE SEQUENCE [LARGE SCALE GENOMIC DNA]</scope>
    <source>
        <strain evidence="8 9">68-887.2</strain>
    </source>
</reference>
<evidence type="ECO:0000259" key="7">
    <source>
        <dbReference type="Pfam" id="PF01266"/>
    </source>
</evidence>
<dbReference type="Gene3D" id="3.50.50.60">
    <property type="entry name" value="FAD/NAD(P)-binding domain"/>
    <property type="match status" value="1"/>
</dbReference>
<accession>A0A1Y2AMG3</accession>
<name>A0A1Y2AMG3_9TREE</name>
<keyword evidence="3" id="KW-0285">Flavoprotein</keyword>
<dbReference type="AlphaFoldDB" id="A0A1Y2AMG3"/>
<evidence type="ECO:0000256" key="3">
    <source>
        <dbReference type="ARBA" id="ARBA00022630"/>
    </source>
</evidence>
<evidence type="ECO:0000256" key="4">
    <source>
        <dbReference type="ARBA" id="ARBA00022827"/>
    </source>
</evidence>
<sequence>MGQVESSGEQEDAKGHALVSKTAKILVVGGGGTIGSSTALHLARRGYTDIRILDVFQIPSGNSAGNDLNKVAGSGRDGVWGQIGQASWEAWKNDPVFCPHCHPTGRIDVASGPDRKADELYAKYQAMLAEGRGDEFEWLDNEEEIVRRAPHLHGAHIQGWKGLWVRESGWVAARDALDSVGHECRRLGVKTAFGSAGTFKSLLLGTDGKTCTGVKATDDTEWPADLVVLAAGAWSPILVDLEGQCVSKCWVFAHIQLSTEEAQHFKGIPTMYHHELGFFIEPQASTGLLKLCNEFPGYTRMAKCHPFGLNRETVLSVPRSHAQHPNDTMPDEALDEIKRLVKICLPHLVGRPLINQSMCWCTDTPDANWLLCEHPRFPKLILATGDSGHSFNTLPVAGGEVVDMIEGKLSEERRQLWRWRPGYGDPKGTGRPGPAPKDLAHVLGWNHDSPR</sequence>
<evidence type="ECO:0000256" key="1">
    <source>
        <dbReference type="ARBA" id="ARBA00001974"/>
    </source>
</evidence>
<dbReference type="InParanoid" id="A0A1Y2AMG3"/>
<evidence type="ECO:0000256" key="2">
    <source>
        <dbReference type="ARBA" id="ARBA00010989"/>
    </source>
</evidence>
<dbReference type="STRING" id="71784.A0A1Y2AMG3"/>
<evidence type="ECO:0000256" key="6">
    <source>
        <dbReference type="SAM" id="MobiDB-lite"/>
    </source>
</evidence>
<feature type="region of interest" description="Disordered" evidence="6">
    <location>
        <begin position="420"/>
        <end position="451"/>
    </location>
</feature>
<proteinExistence type="inferred from homology"/>
<dbReference type="InterPro" id="IPR045170">
    <property type="entry name" value="MTOX"/>
</dbReference>
<dbReference type="OrthoDB" id="2219495at2759"/>
<protein>
    <submittedName>
        <fullName evidence="8">Peroxisomal sarcosine oxidase</fullName>
    </submittedName>
</protein>
<evidence type="ECO:0000313" key="8">
    <source>
        <dbReference type="EMBL" id="ORY23686.1"/>
    </source>
</evidence>
<keyword evidence="4" id="KW-0274">FAD</keyword>
<dbReference type="InterPro" id="IPR036188">
    <property type="entry name" value="FAD/NAD-bd_sf"/>
</dbReference>
<dbReference type="InterPro" id="IPR006076">
    <property type="entry name" value="FAD-dep_OxRdtase"/>
</dbReference>
<dbReference type="FunCoup" id="A0A1Y2AMG3">
    <property type="interactions" value="78"/>
</dbReference>